<dbReference type="AlphaFoldDB" id="A0ABD5QAY7"/>
<sequence length="152" mass="16530">MTAISTGVLIISTVLLPSDEIKTLILEHFGWWWSGDPFVQLRFLGGLPGGFVAGYLARDHWGRDEWGAAMKYGVYAVLFGLALLFAAFVLYNIVRSLLTAGMILPPLYLITVVPLVYAIPLAPAYVVEALVAAIIGNGCSRLIRDPEMESSS</sequence>
<evidence type="ECO:0000313" key="3">
    <source>
        <dbReference type="Proteomes" id="UP001595925"/>
    </source>
</evidence>
<keyword evidence="3" id="KW-1185">Reference proteome</keyword>
<keyword evidence="1" id="KW-0472">Membrane</keyword>
<name>A0ABD5QAY7_9EURY</name>
<keyword evidence="1" id="KW-0812">Transmembrane</keyword>
<protein>
    <submittedName>
        <fullName evidence="2">Uncharacterized protein</fullName>
    </submittedName>
</protein>
<evidence type="ECO:0000313" key="2">
    <source>
        <dbReference type="EMBL" id="MFC4986685.1"/>
    </source>
</evidence>
<comment type="caution">
    <text evidence="2">The sequence shown here is derived from an EMBL/GenBank/DDBJ whole genome shotgun (WGS) entry which is preliminary data.</text>
</comment>
<reference evidence="2 3" key="1">
    <citation type="journal article" date="2019" name="Int. J. Syst. Evol. Microbiol.">
        <title>The Global Catalogue of Microorganisms (GCM) 10K type strain sequencing project: providing services to taxonomists for standard genome sequencing and annotation.</title>
        <authorList>
            <consortium name="The Broad Institute Genomics Platform"/>
            <consortium name="The Broad Institute Genome Sequencing Center for Infectious Disease"/>
            <person name="Wu L."/>
            <person name="Ma J."/>
        </authorList>
    </citation>
    <scope>NUCLEOTIDE SEQUENCE [LARGE SCALE GENOMIC DNA]</scope>
    <source>
        <strain evidence="2 3">CGMCC 1.15824</strain>
    </source>
</reference>
<accession>A0ABD5QAY7</accession>
<feature type="transmembrane region" description="Helical" evidence="1">
    <location>
        <begin position="72"/>
        <end position="91"/>
    </location>
</feature>
<dbReference type="RefSeq" id="WP_224830115.1">
    <property type="nucleotide sequence ID" value="NZ_JAIVEF010000002.1"/>
</dbReference>
<evidence type="ECO:0000256" key="1">
    <source>
        <dbReference type="SAM" id="Phobius"/>
    </source>
</evidence>
<organism evidence="2 3">
    <name type="scientific">Saliphagus infecundisoli</name>
    <dbReference type="NCBI Taxonomy" id="1849069"/>
    <lineage>
        <taxon>Archaea</taxon>
        <taxon>Methanobacteriati</taxon>
        <taxon>Methanobacteriota</taxon>
        <taxon>Stenosarchaea group</taxon>
        <taxon>Halobacteria</taxon>
        <taxon>Halobacteriales</taxon>
        <taxon>Natrialbaceae</taxon>
        <taxon>Saliphagus</taxon>
    </lineage>
</organism>
<dbReference type="Proteomes" id="UP001595925">
    <property type="component" value="Unassembled WGS sequence"/>
</dbReference>
<keyword evidence="1" id="KW-1133">Transmembrane helix</keyword>
<dbReference type="EMBL" id="JBHSJG010000006">
    <property type="protein sequence ID" value="MFC4986685.1"/>
    <property type="molecule type" value="Genomic_DNA"/>
</dbReference>
<proteinExistence type="predicted"/>
<gene>
    <name evidence="2" type="ORF">ACFPFO_02595</name>
</gene>